<evidence type="ECO:0000256" key="1">
    <source>
        <dbReference type="SAM" id="SignalP"/>
    </source>
</evidence>
<feature type="domain" description="DUF4434" evidence="2">
    <location>
        <begin position="22"/>
        <end position="231"/>
    </location>
</feature>
<dbReference type="Proteomes" id="UP000295611">
    <property type="component" value="Unassembled WGS sequence"/>
</dbReference>
<dbReference type="AlphaFoldDB" id="A0A4R7BCV9"/>
<gene>
    <name evidence="3" type="ORF">DFP86_101177</name>
</gene>
<dbReference type="OrthoDB" id="5461181at2"/>
<reference evidence="3 4" key="1">
    <citation type="submission" date="2019-03" db="EMBL/GenBank/DDBJ databases">
        <title>Genomic Encyclopedia of Type Strains, Phase III (KMG-III): the genomes of soil and plant-associated and newly described type strains.</title>
        <authorList>
            <person name="Whitman W."/>
        </authorList>
    </citation>
    <scope>NUCLEOTIDE SEQUENCE [LARGE SCALE GENOMIC DNA]</scope>
    <source>
        <strain evidence="3 4">CECT 8976</strain>
    </source>
</reference>
<sequence length="295" mass="32611">MRGLIVALLLAVTLPAQAMRAIFYQPQLRDQSVAAAQWPGLFSALHRQGFDTVVWQWTRYGQAFATGTERDWLLARMREAHAAGLALIVGLAADPDFFQQQQRRDADLPDYLQILQRNDAAQARGLLSALGPEIIQGWYLAAEVDDMNWRETARQQALVDYLRAIRADLSALSPLPVYISTFFNGHAAPDAYGQLIDAMTASGVYIWLQDGAGTSQLSPVERERYLSPLANCHSPHVAGVIHELFINQGTGGAFAPRRPNADEAAARLRPPACHALDQLWFSLRYLPGIGEPLPQ</sequence>
<keyword evidence="4" id="KW-1185">Reference proteome</keyword>
<comment type="caution">
    <text evidence="3">The sequence shown here is derived from an EMBL/GenBank/DDBJ whole genome shotgun (WGS) entry which is preliminary data.</text>
</comment>
<accession>A0A4R7BCV9</accession>
<feature type="signal peptide" evidence="1">
    <location>
        <begin position="1"/>
        <end position="18"/>
    </location>
</feature>
<dbReference type="Gene3D" id="3.20.20.80">
    <property type="entry name" value="Glycosidases"/>
    <property type="match status" value="1"/>
</dbReference>
<dbReference type="RefSeq" id="WP_133678114.1">
    <property type="nucleotide sequence ID" value="NZ_SNZP01000001.1"/>
</dbReference>
<organism evidence="3 4">
    <name type="scientific">Paludibacterium purpuratum</name>
    <dbReference type="NCBI Taxonomy" id="1144873"/>
    <lineage>
        <taxon>Bacteria</taxon>
        <taxon>Pseudomonadati</taxon>
        <taxon>Pseudomonadota</taxon>
        <taxon>Betaproteobacteria</taxon>
        <taxon>Neisseriales</taxon>
        <taxon>Chromobacteriaceae</taxon>
        <taxon>Paludibacterium</taxon>
    </lineage>
</organism>
<dbReference type="InterPro" id="IPR027849">
    <property type="entry name" value="DUF4434"/>
</dbReference>
<evidence type="ECO:0000313" key="4">
    <source>
        <dbReference type="Proteomes" id="UP000295611"/>
    </source>
</evidence>
<keyword evidence="1" id="KW-0732">Signal</keyword>
<evidence type="ECO:0000259" key="2">
    <source>
        <dbReference type="Pfam" id="PF14488"/>
    </source>
</evidence>
<dbReference type="Pfam" id="PF14488">
    <property type="entry name" value="DUF4434"/>
    <property type="match status" value="1"/>
</dbReference>
<evidence type="ECO:0000313" key="3">
    <source>
        <dbReference type="EMBL" id="TDR82788.1"/>
    </source>
</evidence>
<name>A0A4R7BCV9_9NEIS</name>
<protein>
    <submittedName>
        <fullName evidence="3">Uncharacterized protein DUF4434</fullName>
    </submittedName>
</protein>
<feature type="chain" id="PRO_5020530183" evidence="1">
    <location>
        <begin position="19"/>
        <end position="295"/>
    </location>
</feature>
<dbReference type="EMBL" id="SNZP01000001">
    <property type="protein sequence ID" value="TDR82788.1"/>
    <property type="molecule type" value="Genomic_DNA"/>
</dbReference>
<proteinExistence type="predicted"/>